<evidence type="ECO:0000313" key="2">
    <source>
        <dbReference type="EMBL" id="ETW10451.1"/>
    </source>
</evidence>
<gene>
    <name evidence="2" type="ORF">H310_00756</name>
</gene>
<reference evidence="2" key="1">
    <citation type="submission" date="2013-12" db="EMBL/GenBank/DDBJ databases">
        <title>The Genome Sequence of Aphanomyces invadans NJM9701.</title>
        <authorList>
            <consortium name="The Broad Institute Genomics Platform"/>
            <person name="Russ C."/>
            <person name="Tyler B."/>
            <person name="van West P."/>
            <person name="Dieguez-Uribeondo J."/>
            <person name="Young S.K."/>
            <person name="Zeng Q."/>
            <person name="Gargeya S."/>
            <person name="Fitzgerald M."/>
            <person name="Abouelleil A."/>
            <person name="Alvarado L."/>
            <person name="Chapman S.B."/>
            <person name="Gainer-Dewar J."/>
            <person name="Goldberg J."/>
            <person name="Griggs A."/>
            <person name="Gujja S."/>
            <person name="Hansen M."/>
            <person name="Howarth C."/>
            <person name="Imamovic A."/>
            <person name="Ireland A."/>
            <person name="Larimer J."/>
            <person name="McCowan C."/>
            <person name="Murphy C."/>
            <person name="Pearson M."/>
            <person name="Poon T.W."/>
            <person name="Priest M."/>
            <person name="Roberts A."/>
            <person name="Saif S."/>
            <person name="Shea T."/>
            <person name="Sykes S."/>
            <person name="Wortman J."/>
            <person name="Nusbaum C."/>
            <person name="Birren B."/>
        </authorList>
    </citation>
    <scope>NUCLEOTIDE SEQUENCE [LARGE SCALE GENOMIC DNA]</scope>
    <source>
        <strain evidence="2">NJM9701</strain>
    </source>
</reference>
<sequence>MPTDNNAISWRWTLAPTAQDTKFVQYDSASAPSSTSYSDDAAMLVPSDDQHAALADRNQMLNFGRPGYEHEWAPTEHQASETLAMSTEMASPLALARAWSEELVQSLWTPPQMNSQVALEGAVVVGFVAIVALVVTRIYIPSAPISMSSFGDQDDEFDDVYHPLL</sequence>
<protein>
    <submittedName>
        <fullName evidence="2">Uncharacterized protein</fullName>
    </submittedName>
</protein>
<keyword evidence="1" id="KW-0812">Transmembrane</keyword>
<dbReference type="AlphaFoldDB" id="A0A024UVC0"/>
<evidence type="ECO:0000256" key="1">
    <source>
        <dbReference type="SAM" id="Phobius"/>
    </source>
</evidence>
<accession>A0A024UVC0</accession>
<keyword evidence="1" id="KW-0472">Membrane</keyword>
<dbReference type="OrthoDB" id="10301281at2759"/>
<dbReference type="VEuPathDB" id="FungiDB:H310_00756"/>
<dbReference type="EMBL" id="KI913952">
    <property type="protein sequence ID" value="ETW10451.1"/>
    <property type="molecule type" value="Genomic_DNA"/>
</dbReference>
<keyword evidence="1" id="KW-1133">Transmembrane helix</keyword>
<feature type="transmembrane region" description="Helical" evidence="1">
    <location>
        <begin position="117"/>
        <end position="140"/>
    </location>
</feature>
<dbReference type="GeneID" id="20077806"/>
<organism evidence="2">
    <name type="scientific">Aphanomyces invadans</name>
    <dbReference type="NCBI Taxonomy" id="157072"/>
    <lineage>
        <taxon>Eukaryota</taxon>
        <taxon>Sar</taxon>
        <taxon>Stramenopiles</taxon>
        <taxon>Oomycota</taxon>
        <taxon>Saprolegniomycetes</taxon>
        <taxon>Saprolegniales</taxon>
        <taxon>Verrucalvaceae</taxon>
        <taxon>Aphanomyces</taxon>
    </lineage>
</organism>
<proteinExistence type="predicted"/>
<dbReference type="RefSeq" id="XP_008861862.1">
    <property type="nucleotide sequence ID" value="XM_008863640.1"/>
</dbReference>
<name>A0A024UVC0_9STRA</name>